<name>A0ABP5CAF2_9ACTN</name>
<evidence type="ECO:0000313" key="2">
    <source>
        <dbReference type="EMBL" id="GAA1959124.1"/>
    </source>
</evidence>
<dbReference type="InterPro" id="IPR003765">
    <property type="entry name" value="NO3_reductase_chaperone_NarJ"/>
</dbReference>
<dbReference type="InterPro" id="IPR036411">
    <property type="entry name" value="TorD-like_sf"/>
</dbReference>
<gene>
    <name evidence="2" type="primary">narJ</name>
    <name evidence="2" type="ORF">GCM10009798_18320</name>
</gene>
<comment type="caution">
    <text evidence="2">The sequence shown here is derived from an EMBL/GenBank/DDBJ whole genome shotgun (WGS) entry which is preliminary data.</text>
</comment>
<accession>A0ABP5CAF2</accession>
<evidence type="ECO:0000256" key="1">
    <source>
        <dbReference type="ARBA" id="ARBA00023063"/>
    </source>
</evidence>
<dbReference type="PANTHER" id="PTHR43680:SF2">
    <property type="entry name" value="NITRATE REDUCTASE MOLYBDENUM COFACTOR ASSEMBLY CHAPERONE NARJ"/>
    <property type="match status" value="1"/>
</dbReference>
<organism evidence="2 3">
    <name type="scientific">Nocardioides panacihumi</name>
    <dbReference type="NCBI Taxonomy" id="400774"/>
    <lineage>
        <taxon>Bacteria</taxon>
        <taxon>Bacillati</taxon>
        <taxon>Actinomycetota</taxon>
        <taxon>Actinomycetes</taxon>
        <taxon>Propionibacteriales</taxon>
        <taxon>Nocardioidaceae</taxon>
        <taxon>Nocardioides</taxon>
    </lineage>
</organism>
<keyword evidence="1" id="KW-0534">Nitrate assimilation</keyword>
<keyword evidence="3" id="KW-1185">Reference proteome</keyword>
<dbReference type="NCBIfam" id="TIGR00684">
    <property type="entry name" value="narJ"/>
    <property type="match status" value="1"/>
</dbReference>
<sequence>MSRTDWRVVHQVAAWCLGYPDDRLLDRLPLLRDALAEQRRSEPVRLLSRFVEHLARAAGEDLRTAYVATFDLDRHQTLYLSYWTDGDTRRRGETIAGIKQRYRSSGWLVDTHGDLPDHLPMVLEYAALADPAGGRALLQEHRPSLELIRIALTERGSPYADVLTAVCATLPGRSPKDRAEAMALGRAVPPTETVGIGPDGGVPVLLGFPTSRPGTVEG</sequence>
<dbReference type="SUPFAM" id="SSF89155">
    <property type="entry name" value="TorD-like"/>
    <property type="match status" value="1"/>
</dbReference>
<dbReference type="RefSeq" id="WP_344044503.1">
    <property type="nucleotide sequence ID" value="NZ_BAAAPB010000002.1"/>
</dbReference>
<evidence type="ECO:0000313" key="3">
    <source>
        <dbReference type="Proteomes" id="UP001500571"/>
    </source>
</evidence>
<dbReference type="PANTHER" id="PTHR43680">
    <property type="entry name" value="NITRATE REDUCTASE MOLYBDENUM COFACTOR ASSEMBLY CHAPERONE"/>
    <property type="match status" value="1"/>
</dbReference>
<dbReference type="Pfam" id="PF02613">
    <property type="entry name" value="Nitrate_red_del"/>
    <property type="match status" value="1"/>
</dbReference>
<dbReference type="InterPro" id="IPR020945">
    <property type="entry name" value="DMSO/NO3_reduct_chaperone"/>
</dbReference>
<dbReference type="EMBL" id="BAAAPB010000002">
    <property type="protein sequence ID" value="GAA1959124.1"/>
    <property type="molecule type" value="Genomic_DNA"/>
</dbReference>
<proteinExistence type="predicted"/>
<dbReference type="Proteomes" id="UP001500571">
    <property type="component" value="Unassembled WGS sequence"/>
</dbReference>
<protein>
    <submittedName>
        <fullName evidence="2">Nitrate reductase molybdenum cofactor assembly chaperone</fullName>
    </submittedName>
</protein>
<dbReference type="Gene3D" id="1.10.3480.10">
    <property type="entry name" value="TorD-like"/>
    <property type="match status" value="1"/>
</dbReference>
<reference evidence="3" key="1">
    <citation type="journal article" date="2019" name="Int. J. Syst. Evol. Microbiol.">
        <title>The Global Catalogue of Microorganisms (GCM) 10K type strain sequencing project: providing services to taxonomists for standard genome sequencing and annotation.</title>
        <authorList>
            <consortium name="The Broad Institute Genomics Platform"/>
            <consortium name="The Broad Institute Genome Sequencing Center for Infectious Disease"/>
            <person name="Wu L."/>
            <person name="Ma J."/>
        </authorList>
    </citation>
    <scope>NUCLEOTIDE SEQUENCE [LARGE SCALE GENOMIC DNA]</scope>
    <source>
        <strain evidence="3">JCM 15309</strain>
    </source>
</reference>